<evidence type="ECO:0000313" key="13">
    <source>
        <dbReference type="Proteomes" id="UP000076079"/>
    </source>
</evidence>
<evidence type="ECO:0000313" key="12">
    <source>
        <dbReference type="EMBL" id="AMY12325.1"/>
    </source>
</evidence>
<protein>
    <submittedName>
        <fullName evidence="12">Multifunctional CCA protein</fullName>
    </submittedName>
</protein>
<gene>
    <name evidence="12" type="primary">cca</name>
    <name evidence="12" type="ORF">LuPra_05598</name>
</gene>
<keyword evidence="4" id="KW-0479">Metal-binding</keyword>
<dbReference type="Proteomes" id="UP000076079">
    <property type="component" value="Chromosome"/>
</dbReference>
<comment type="similarity">
    <text evidence="9">Belongs to the tRNA nucleotidyltransferase/poly(A) polymerase family.</text>
</comment>
<dbReference type="InterPro" id="IPR003607">
    <property type="entry name" value="HD/PDEase_dom"/>
</dbReference>
<evidence type="ECO:0000256" key="9">
    <source>
        <dbReference type="RuleBase" id="RU003953"/>
    </source>
</evidence>
<dbReference type="SUPFAM" id="SSF81891">
    <property type="entry name" value="Poly A polymerase C-terminal region-like"/>
    <property type="match status" value="1"/>
</dbReference>
<keyword evidence="7" id="KW-0460">Magnesium</keyword>
<dbReference type="Gene3D" id="3.30.460.10">
    <property type="entry name" value="Beta Polymerase, domain 2"/>
    <property type="match status" value="1"/>
</dbReference>
<evidence type="ECO:0000256" key="2">
    <source>
        <dbReference type="ARBA" id="ARBA00022694"/>
    </source>
</evidence>
<dbReference type="InterPro" id="IPR050124">
    <property type="entry name" value="tRNA_CCA-adding_enzyme"/>
</dbReference>
<evidence type="ECO:0000256" key="1">
    <source>
        <dbReference type="ARBA" id="ARBA00022679"/>
    </source>
</evidence>
<dbReference type="AlphaFoldDB" id="A0A143PUJ5"/>
<reference evidence="12 13" key="1">
    <citation type="journal article" date="2016" name="Genome Announc.">
        <title>First Complete Genome Sequence of a Subdivision 6 Acidobacterium Strain.</title>
        <authorList>
            <person name="Huang S."/>
            <person name="Vieira S."/>
            <person name="Bunk B."/>
            <person name="Riedel T."/>
            <person name="Sproer C."/>
            <person name="Overmann J."/>
        </authorList>
    </citation>
    <scope>NUCLEOTIDE SEQUENCE [LARGE SCALE GENOMIC DNA]</scope>
    <source>
        <strain evidence="13">DSM 100886 HEG_-6_39</strain>
    </source>
</reference>
<dbReference type="InterPro" id="IPR043519">
    <property type="entry name" value="NT_sf"/>
</dbReference>
<accession>A0A143PUJ5</accession>
<keyword evidence="3" id="KW-0548">Nucleotidyltransferase</keyword>
<dbReference type="GO" id="GO:0046872">
    <property type="term" value="F:metal ion binding"/>
    <property type="evidence" value="ECO:0007669"/>
    <property type="project" value="UniProtKB-KW"/>
</dbReference>
<dbReference type="GO" id="GO:0016779">
    <property type="term" value="F:nucleotidyltransferase activity"/>
    <property type="evidence" value="ECO:0007669"/>
    <property type="project" value="UniProtKB-KW"/>
</dbReference>
<dbReference type="Pfam" id="PF01966">
    <property type="entry name" value="HD"/>
    <property type="match status" value="1"/>
</dbReference>
<keyword evidence="2" id="KW-0819">tRNA processing</keyword>
<dbReference type="GO" id="GO:0003723">
    <property type="term" value="F:RNA binding"/>
    <property type="evidence" value="ECO:0007669"/>
    <property type="project" value="UniProtKB-KW"/>
</dbReference>
<evidence type="ECO:0000256" key="5">
    <source>
        <dbReference type="ARBA" id="ARBA00022741"/>
    </source>
</evidence>
<keyword evidence="1 9" id="KW-0808">Transferase</keyword>
<sequence length="459" mass="49735">METQVDSLSLARAIAEQVRACGGRALVVGGFVRDALLGHPSKDLDVEVFGLPAAELKTLLGQWGAVNTVGESFTVFKVQGLDVSLPRRESKVGRGHRGFEVHGDPSLPFAEAARRRDFTINAMGWDPLTGEYLDPHGGRDDLAQRVLRMVDGRTFGEDSLRVLRALQLASRFECSVDPGTRDVCRATPLDDLAAERVWGEVEKLLLRAARPSIGLHLARDLDVVSRLWPALEALAGCPQDPEWHPEGDVWTHTCMVVDQAASRKEGFLYPEQVSLMVGALLHDIGKPLVTAVIDGRIRSPGHEGEGVPLATGLLDAWQLHTLDGYPVRAQVLGLVAWHMLPGSWSKAAEPVSDGAFRRLARKVDMVLLARLAESDCNGRSGTFDCSFGQWFLDRVEALGVEHAPPAPLLLGRHLIALGVAPGPRMGDILRDVYEQQLDGVVATVEDAQVAARAILSGNA</sequence>
<dbReference type="PANTHER" id="PTHR47545">
    <property type="entry name" value="MULTIFUNCTIONAL CCA PROTEIN"/>
    <property type="match status" value="1"/>
</dbReference>
<dbReference type="Pfam" id="PF01743">
    <property type="entry name" value="PolyA_pol"/>
    <property type="match status" value="1"/>
</dbReference>
<dbReference type="SUPFAM" id="SSF81301">
    <property type="entry name" value="Nucleotidyltransferase"/>
    <property type="match status" value="1"/>
</dbReference>
<dbReference type="GO" id="GO:0008033">
    <property type="term" value="P:tRNA processing"/>
    <property type="evidence" value="ECO:0007669"/>
    <property type="project" value="UniProtKB-KW"/>
</dbReference>
<keyword evidence="6" id="KW-0067">ATP-binding</keyword>
<evidence type="ECO:0000256" key="7">
    <source>
        <dbReference type="ARBA" id="ARBA00022842"/>
    </source>
</evidence>
<reference evidence="13" key="2">
    <citation type="submission" date="2016-04" db="EMBL/GenBank/DDBJ databases">
        <title>First Complete Genome Sequence of a Subdivision 6 Acidobacterium.</title>
        <authorList>
            <person name="Huang S."/>
            <person name="Vieira S."/>
            <person name="Bunk B."/>
            <person name="Riedel T."/>
            <person name="Sproeer C."/>
            <person name="Overmann J."/>
        </authorList>
    </citation>
    <scope>NUCLEOTIDE SEQUENCE [LARGE SCALE GENOMIC DNA]</scope>
    <source>
        <strain evidence="13">DSM 100886 HEG_-6_39</strain>
    </source>
</reference>
<keyword evidence="8 9" id="KW-0694">RNA-binding</keyword>
<evidence type="ECO:0000256" key="8">
    <source>
        <dbReference type="ARBA" id="ARBA00022884"/>
    </source>
</evidence>
<feature type="domain" description="HD" evidence="11">
    <location>
        <begin position="249"/>
        <end position="345"/>
    </location>
</feature>
<organism evidence="12 13">
    <name type="scientific">Luteitalea pratensis</name>
    <dbReference type="NCBI Taxonomy" id="1855912"/>
    <lineage>
        <taxon>Bacteria</taxon>
        <taxon>Pseudomonadati</taxon>
        <taxon>Acidobacteriota</taxon>
        <taxon>Vicinamibacteria</taxon>
        <taxon>Vicinamibacterales</taxon>
        <taxon>Vicinamibacteraceae</taxon>
        <taxon>Luteitalea</taxon>
    </lineage>
</organism>
<dbReference type="CDD" id="cd05398">
    <property type="entry name" value="NT_ClassII-CCAase"/>
    <property type="match status" value="1"/>
</dbReference>
<name>A0A143PUJ5_LUTPR</name>
<evidence type="ECO:0000256" key="3">
    <source>
        <dbReference type="ARBA" id="ARBA00022695"/>
    </source>
</evidence>
<dbReference type="CDD" id="cd00077">
    <property type="entry name" value="HDc"/>
    <property type="match status" value="1"/>
</dbReference>
<dbReference type="InterPro" id="IPR006674">
    <property type="entry name" value="HD_domain"/>
</dbReference>
<evidence type="ECO:0000256" key="4">
    <source>
        <dbReference type="ARBA" id="ARBA00022723"/>
    </source>
</evidence>
<dbReference type="STRING" id="1855912.LuPra_05598"/>
<dbReference type="EMBL" id="CP015136">
    <property type="protein sequence ID" value="AMY12325.1"/>
    <property type="molecule type" value="Genomic_DNA"/>
</dbReference>
<dbReference type="KEGG" id="abac:LuPra_05598"/>
<dbReference type="RefSeq" id="WP_110173790.1">
    <property type="nucleotide sequence ID" value="NZ_CP015136.1"/>
</dbReference>
<evidence type="ECO:0000259" key="10">
    <source>
        <dbReference type="Pfam" id="PF01743"/>
    </source>
</evidence>
<dbReference type="PATRIC" id="fig|1813736.3.peg.5885"/>
<dbReference type="InterPro" id="IPR002646">
    <property type="entry name" value="PolA_pol_head_dom"/>
</dbReference>
<keyword evidence="5" id="KW-0547">Nucleotide-binding</keyword>
<dbReference type="OrthoDB" id="9805698at2"/>
<dbReference type="Gene3D" id="1.10.3090.10">
    <property type="entry name" value="cca-adding enzyme, domain 2"/>
    <property type="match status" value="2"/>
</dbReference>
<evidence type="ECO:0000256" key="6">
    <source>
        <dbReference type="ARBA" id="ARBA00022840"/>
    </source>
</evidence>
<feature type="domain" description="Poly A polymerase head" evidence="10">
    <location>
        <begin position="26"/>
        <end position="148"/>
    </location>
</feature>
<dbReference type="GO" id="GO:0005524">
    <property type="term" value="F:ATP binding"/>
    <property type="evidence" value="ECO:0007669"/>
    <property type="project" value="UniProtKB-KW"/>
</dbReference>
<keyword evidence="13" id="KW-1185">Reference proteome</keyword>
<evidence type="ECO:0000259" key="11">
    <source>
        <dbReference type="Pfam" id="PF01966"/>
    </source>
</evidence>
<dbReference type="PANTHER" id="PTHR47545:SF1">
    <property type="entry name" value="MULTIFUNCTIONAL CCA PROTEIN"/>
    <property type="match status" value="1"/>
</dbReference>
<proteinExistence type="inferred from homology"/>